<comment type="caution">
    <text evidence="3">The sequence shown here is derived from an EMBL/GenBank/DDBJ whole genome shotgun (WGS) entry which is preliminary data.</text>
</comment>
<evidence type="ECO:0000259" key="2">
    <source>
        <dbReference type="Pfam" id="PF00857"/>
    </source>
</evidence>
<evidence type="ECO:0000256" key="1">
    <source>
        <dbReference type="ARBA" id="ARBA00022801"/>
    </source>
</evidence>
<accession>A0A939MKS1</accession>
<dbReference type="AlphaFoldDB" id="A0A939MKS1"/>
<evidence type="ECO:0000313" key="3">
    <source>
        <dbReference type="EMBL" id="MBO1902401.1"/>
    </source>
</evidence>
<keyword evidence="4" id="KW-1185">Reference proteome</keyword>
<keyword evidence="1" id="KW-0378">Hydrolase</keyword>
<organism evidence="3 4">
    <name type="scientific">Leucobacter weissii</name>
    <dbReference type="NCBI Taxonomy" id="1983706"/>
    <lineage>
        <taxon>Bacteria</taxon>
        <taxon>Bacillati</taxon>
        <taxon>Actinomycetota</taxon>
        <taxon>Actinomycetes</taxon>
        <taxon>Micrococcales</taxon>
        <taxon>Microbacteriaceae</taxon>
        <taxon>Leucobacter</taxon>
    </lineage>
</organism>
<dbReference type="RefSeq" id="WP_208098162.1">
    <property type="nucleotide sequence ID" value="NZ_JAGDYM010000011.1"/>
</dbReference>
<name>A0A939MKS1_9MICO</name>
<dbReference type="InterPro" id="IPR036380">
    <property type="entry name" value="Isochorismatase-like_sf"/>
</dbReference>
<proteinExistence type="predicted"/>
<gene>
    <name evidence="3" type="ORF">J4H92_10625</name>
</gene>
<reference evidence="3" key="1">
    <citation type="submission" date="2021-03" db="EMBL/GenBank/DDBJ databases">
        <title>Leucobacter chromiisoli sp. nov., isolated from chromium-containing soil of chemical plant.</title>
        <authorList>
            <person name="Xu Z."/>
        </authorList>
    </citation>
    <scope>NUCLEOTIDE SEQUENCE</scope>
    <source>
        <strain evidence="3">S27</strain>
    </source>
</reference>
<evidence type="ECO:0000313" key="4">
    <source>
        <dbReference type="Proteomes" id="UP000664382"/>
    </source>
</evidence>
<sequence length="213" mass="22518">MSSAPRPARRALVVVDVQQEYFSGRLGIQYPPREQSLARIIDLLGAADAAGMPVAVIQHENPVGAPAFALGSPGHELHPELARRLRPEWKRVSKRFASAFDGTELLDWSRALGIDTLTLVGYMTNNCLLATAAAAAPLGLDIEVVSDASGAVHLSNEAGSVSAEHLHRTLMVLLQSNFAAVTEADAWIAAVRDGARPPRSNLIASATAFGPPG</sequence>
<dbReference type="PANTHER" id="PTHR43540">
    <property type="entry name" value="PEROXYUREIDOACRYLATE/UREIDOACRYLATE AMIDOHYDROLASE-RELATED"/>
    <property type="match status" value="1"/>
</dbReference>
<dbReference type="EMBL" id="JAGDYM010000011">
    <property type="protein sequence ID" value="MBO1902401.1"/>
    <property type="molecule type" value="Genomic_DNA"/>
</dbReference>
<protein>
    <submittedName>
        <fullName evidence="3">Isochorismatase family protein</fullName>
    </submittedName>
</protein>
<dbReference type="GO" id="GO:0016787">
    <property type="term" value="F:hydrolase activity"/>
    <property type="evidence" value="ECO:0007669"/>
    <property type="project" value="UniProtKB-KW"/>
</dbReference>
<dbReference type="SUPFAM" id="SSF52499">
    <property type="entry name" value="Isochorismatase-like hydrolases"/>
    <property type="match status" value="1"/>
</dbReference>
<feature type="domain" description="Isochorismatase-like" evidence="2">
    <location>
        <begin position="11"/>
        <end position="184"/>
    </location>
</feature>
<dbReference type="Proteomes" id="UP000664382">
    <property type="component" value="Unassembled WGS sequence"/>
</dbReference>
<dbReference type="PANTHER" id="PTHR43540:SF6">
    <property type="entry name" value="ISOCHORISMATASE-LIKE DOMAIN-CONTAINING PROTEIN"/>
    <property type="match status" value="1"/>
</dbReference>
<dbReference type="Gene3D" id="3.40.50.850">
    <property type="entry name" value="Isochorismatase-like"/>
    <property type="match status" value="1"/>
</dbReference>
<dbReference type="InterPro" id="IPR050272">
    <property type="entry name" value="Isochorismatase-like_hydrls"/>
</dbReference>
<dbReference type="InterPro" id="IPR000868">
    <property type="entry name" value="Isochorismatase-like_dom"/>
</dbReference>
<dbReference type="Pfam" id="PF00857">
    <property type="entry name" value="Isochorismatase"/>
    <property type="match status" value="1"/>
</dbReference>